<evidence type="ECO:0000256" key="4">
    <source>
        <dbReference type="ARBA" id="ARBA00045534"/>
    </source>
</evidence>
<evidence type="ECO:0000313" key="8">
    <source>
        <dbReference type="Proteomes" id="UP000233551"/>
    </source>
</evidence>
<dbReference type="STRING" id="22663.A0A2I0IM88"/>
<dbReference type="PROSITE" id="PS50096">
    <property type="entry name" value="IQ"/>
    <property type="match status" value="2"/>
</dbReference>
<evidence type="ECO:0000256" key="3">
    <source>
        <dbReference type="ARBA" id="ARBA00024378"/>
    </source>
</evidence>
<dbReference type="Pfam" id="PF00612">
    <property type="entry name" value="IQ"/>
    <property type="match status" value="2"/>
</dbReference>
<dbReference type="Gene3D" id="1.20.5.190">
    <property type="match status" value="1"/>
</dbReference>
<dbReference type="Proteomes" id="UP000233551">
    <property type="component" value="Unassembled WGS sequence"/>
</dbReference>
<feature type="domain" description="DUF4005" evidence="6">
    <location>
        <begin position="242"/>
        <end position="321"/>
    </location>
</feature>
<keyword evidence="8" id="KW-1185">Reference proteome</keyword>
<dbReference type="PANTHER" id="PTHR32295:SF263">
    <property type="entry name" value="DUF4005 DOMAIN-CONTAINING PROTEIN"/>
    <property type="match status" value="1"/>
</dbReference>
<sequence>MEKASRWITNFLLGKKDDKRYAVQKITGPPATPKVRRRWSFGRSSRKEIRHRTSKSVDSVDASCLVAPSKVVIPESQPLLFQSAVISVDVENAAATKIQAVFRGYLARRALWALRGLVKLQALVRGYLVRKQTSAAMSSMRALMSIQVRARVQRVQMAEETEFILRRRRSVHRKFPRDNGNMKVQKMMMDTNDHEICRVAKSRSGYFDLPRFERIERGYTTYYSGDLMSLNQEQQYKECYLSPSAQNTPRIQSSSIGKAKSTRTSFSFEQTDCIDPFVPHYMANTESSKAKARSQSEPKQRPIGKMPRKSKRRASIDGGSPLPIETRVENPASPQVKGRNRENQDSWFIKLYRSRRPLRDHESESMSTVTSQSNYGSPLLAYELCTDNQAAEDLMLDGRPTEWLPKIRLLFTWRVLKVQTSPIIEDARRFSESHWSSTVTEIVQTVC</sequence>
<dbReference type="Pfam" id="PF13178">
    <property type="entry name" value="DUF4005"/>
    <property type="match status" value="1"/>
</dbReference>
<feature type="region of interest" description="Disordered" evidence="5">
    <location>
        <begin position="285"/>
        <end position="341"/>
    </location>
</feature>
<dbReference type="GO" id="GO:0005516">
    <property type="term" value="F:calmodulin binding"/>
    <property type="evidence" value="ECO:0007669"/>
    <property type="project" value="UniProtKB-KW"/>
</dbReference>
<dbReference type="SMART" id="SM00015">
    <property type="entry name" value="IQ"/>
    <property type="match status" value="2"/>
</dbReference>
<evidence type="ECO:0000313" key="7">
    <source>
        <dbReference type="EMBL" id="PKI44770.1"/>
    </source>
</evidence>
<evidence type="ECO:0000256" key="5">
    <source>
        <dbReference type="SAM" id="MobiDB-lite"/>
    </source>
</evidence>
<dbReference type="SUPFAM" id="SSF52540">
    <property type="entry name" value="P-loop containing nucleoside triphosphate hydrolases"/>
    <property type="match status" value="1"/>
</dbReference>
<comment type="function">
    <text evidence="4">May be involved in cooperative interactions with calmodulins or calmodulin-like proteins. Recruits calmodulin proteins to microtubules, thus being a potential scaffold in cellular signaling and trafficking. May associate with nucleic acids and regulate gene expression at the transcriptional or post-transcriptional level.</text>
</comment>
<dbReference type="InterPro" id="IPR000048">
    <property type="entry name" value="IQ_motif_EF-hand-BS"/>
</dbReference>
<dbReference type="InterPro" id="IPR027417">
    <property type="entry name" value="P-loop_NTPase"/>
</dbReference>
<proteinExistence type="inferred from homology"/>
<dbReference type="AlphaFoldDB" id="A0A2I0IM88"/>
<dbReference type="EMBL" id="PGOL01002823">
    <property type="protein sequence ID" value="PKI44770.1"/>
    <property type="molecule type" value="Genomic_DNA"/>
</dbReference>
<comment type="subunit">
    <text evidence="3">Binds to multiple calmodulin (CaM) in the presence of Ca(2+) and CaM-like proteins.</text>
</comment>
<dbReference type="InterPro" id="IPR025064">
    <property type="entry name" value="DUF4005"/>
</dbReference>
<evidence type="ECO:0000256" key="2">
    <source>
        <dbReference type="ARBA" id="ARBA00024341"/>
    </source>
</evidence>
<dbReference type="PANTHER" id="PTHR32295">
    <property type="entry name" value="IQ-DOMAIN 5-RELATED"/>
    <property type="match status" value="1"/>
</dbReference>
<organism evidence="7 8">
    <name type="scientific">Punica granatum</name>
    <name type="common">Pomegranate</name>
    <dbReference type="NCBI Taxonomy" id="22663"/>
    <lineage>
        <taxon>Eukaryota</taxon>
        <taxon>Viridiplantae</taxon>
        <taxon>Streptophyta</taxon>
        <taxon>Embryophyta</taxon>
        <taxon>Tracheophyta</taxon>
        <taxon>Spermatophyta</taxon>
        <taxon>Magnoliopsida</taxon>
        <taxon>eudicotyledons</taxon>
        <taxon>Gunneridae</taxon>
        <taxon>Pentapetalae</taxon>
        <taxon>rosids</taxon>
        <taxon>malvids</taxon>
        <taxon>Myrtales</taxon>
        <taxon>Lythraceae</taxon>
        <taxon>Punica</taxon>
    </lineage>
</organism>
<protein>
    <recommendedName>
        <fullName evidence="6">DUF4005 domain-containing protein</fullName>
    </recommendedName>
</protein>
<comment type="similarity">
    <text evidence="2">Belongs to the IQD family.</text>
</comment>
<evidence type="ECO:0000256" key="1">
    <source>
        <dbReference type="ARBA" id="ARBA00022860"/>
    </source>
</evidence>
<accession>A0A2I0IM88</accession>
<keyword evidence="1" id="KW-0112">Calmodulin-binding</keyword>
<comment type="caution">
    <text evidence="7">The sequence shown here is derived from an EMBL/GenBank/DDBJ whole genome shotgun (WGS) entry which is preliminary data.</text>
</comment>
<reference evidence="7 8" key="1">
    <citation type="submission" date="2017-11" db="EMBL/GenBank/DDBJ databases">
        <title>De-novo sequencing of pomegranate (Punica granatum L.) genome.</title>
        <authorList>
            <person name="Akparov Z."/>
            <person name="Amiraslanov A."/>
            <person name="Hajiyeva S."/>
            <person name="Abbasov M."/>
            <person name="Kaur K."/>
            <person name="Hamwieh A."/>
            <person name="Solovyev V."/>
            <person name="Salamov A."/>
            <person name="Braich B."/>
            <person name="Kosarev P."/>
            <person name="Mahmoud A."/>
            <person name="Hajiyev E."/>
            <person name="Babayeva S."/>
            <person name="Izzatullayeva V."/>
            <person name="Mammadov A."/>
            <person name="Mammadov A."/>
            <person name="Sharifova S."/>
            <person name="Ojaghi J."/>
            <person name="Eynullazada K."/>
            <person name="Bayramov B."/>
            <person name="Abdulazimova A."/>
            <person name="Shahmuradov I."/>
        </authorList>
    </citation>
    <scope>NUCLEOTIDE SEQUENCE [LARGE SCALE GENOMIC DNA]</scope>
    <source>
        <strain evidence="8">cv. AG2017</strain>
        <tissue evidence="7">Leaf</tissue>
    </source>
</reference>
<evidence type="ECO:0000259" key="6">
    <source>
        <dbReference type="Pfam" id="PF13178"/>
    </source>
</evidence>
<gene>
    <name evidence="7" type="ORF">CRG98_034718</name>
</gene>
<dbReference type="CDD" id="cd23767">
    <property type="entry name" value="IQCD"/>
    <property type="match status" value="1"/>
</dbReference>
<name>A0A2I0IM88_PUNGR</name>